<keyword evidence="5" id="KW-1185">Reference proteome</keyword>
<dbReference type="PANTHER" id="PTHR43693:SF1">
    <property type="entry name" value="PROTEIN PHOSPHATASE CHEZ"/>
    <property type="match status" value="1"/>
</dbReference>
<dbReference type="Gene3D" id="3.40.1550.10">
    <property type="entry name" value="CheC-like"/>
    <property type="match status" value="1"/>
</dbReference>
<evidence type="ECO:0000313" key="4">
    <source>
        <dbReference type="EMBL" id="MBP0726217.1"/>
    </source>
</evidence>
<reference evidence="4" key="1">
    <citation type="submission" date="2021-04" db="EMBL/GenBank/DDBJ databases">
        <title>Genome seq and assembly of Bacillus sp.</title>
        <authorList>
            <person name="Chhetri G."/>
        </authorList>
    </citation>
    <scope>NUCLEOTIDE SEQUENCE</scope>
    <source>
        <strain evidence="4">RG28</strain>
    </source>
</reference>
<dbReference type="CDD" id="cd17909">
    <property type="entry name" value="CheC_ClassI"/>
    <property type="match status" value="1"/>
</dbReference>
<dbReference type="InterPro" id="IPR007597">
    <property type="entry name" value="CheC"/>
</dbReference>
<keyword evidence="1" id="KW-0145">Chemotaxis</keyword>
<dbReference type="InterPro" id="IPR050992">
    <property type="entry name" value="CheZ_family_phosphatases"/>
</dbReference>
<evidence type="ECO:0000313" key="5">
    <source>
        <dbReference type="Proteomes" id="UP000682134"/>
    </source>
</evidence>
<sequence length="213" mass="23249">MPFMDEIKTIHLDILREIGNIGAGNAATALSTLLNQKVDMSVPKVEVVSFNEMMELVGGPENVVVSIYFRIDGEAPGSMYFVMSLEQATSIISRLIDDNTFTIEQIENHPFAVSAIQEVGNILIGSYVSSLSDFTQLNLQHSVPSLSIDMFGAIISYGLMEIGQVSDVAIVVDTVFFAESDKQNEELNGHFFLLPDPDSFTKIFSSLGISDNG</sequence>
<dbReference type="EMBL" id="JAGIYQ010000009">
    <property type="protein sequence ID" value="MBP0726217.1"/>
    <property type="molecule type" value="Genomic_DNA"/>
</dbReference>
<feature type="domain" description="CheC-like protein" evidence="3">
    <location>
        <begin position="113"/>
        <end position="148"/>
    </location>
</feature>
<name>A0A940NSG8_9BACI</name>
<dbReference type="Pfam" id="PF04509">
    <property type="entry name" value="CheC"/>
    <property type="match status" value="2"/>
</dbReference>
<gene>
    <name evidence="4" type="ORF">J5Y03_13620</name>
</gene>
<comment type="caution">
    <text evidence="4">The sequence shown here is derived from an EMBL/GenBank/DDBJ whole genome shotgun (WGS) entry which is preliminary data.</text>
</comment>
<protein>
    <submittedName>
        <fullName evidence="4">Chemotaxis protein CheC</fullName>
    </submittedName>
</protein>
<organism evidence="4 5">
    <name type="scientific">Gottfriedia endophytica</name>
    <dbReference type="NCBI Taxonomy" id="2820819"/>
    <lineage>
        <taxon>Bacteria</taxon>
        <taxon>Bacillati</taxon>
        <taxon>Bacillota</taxon>
        <taxon>Bacilli</taxon>
        <taxon>Bacillales</taxon>
        <taxon>Bacillaceae</taxon>
        <taxon>Gottfriedia</taxon>
    </lineage>
</organism>
<dbReference type="SUPFAM" id="SSF103039">
    <property type="entry name" value="CheC-like"/>
    <property type="match status" value="1"/>
</dbReference>
<evidence type="ECO:0000256" key="2">
    <source>
        <dbReference type="ARBA" id="ARBA00022801"/>
    </source>
</evidence>
<evidence type="ECO:0000259" key="3">
    <source>
        <dbReference type="Pfam" id="PF04509"/>
    </source>
</evidence>
<keyword evidence="2" id="KW-0378">Hydrolase</keyword>
<dbReference type="Proteomes" id="UP000682134">
    <property type="component" value="Unassembled WGS sequence"/>
</dbReference>
<accession>A0A940NSG8</accession>
<proteinExistence type="predicted"/>
<dbReference type="AlphaFoldDB" id="A0A940NSG8"/>
<dbReference type="GO" id="GO:0016787">
    <property type="term" value="F:hydrolase activity"/>
    <property type="evidence" value="ECO:0007669"/>
    <property type="project" value="UniProtKB-KW"/>
</dbReference>
<dbReference type="InterPro" id="IPR028976">
    <property type="entry name" value="CheC-like_sf"/>
</dbReference>
<dbReference type="PANTHER" id="PTHR43693">
    <property type="entry name" value="PROTEIN PHOSPHATASE CHEZ"/>
    <property type="match status" value="1"/>
</dbReference>
<evidence type="ECO:0000256" key="1">
    <source>
        <dbReference type="ARBA" id="ARBA00022500"/>
    </source>
</evidence>
<feature type="domain" description="CheC-like protein" evidence="3">
    <location>
        <begin position="10"/>
        <end position="46"/>
    </location>
</feature>
<dbReference type="GO" id="GO:0006935">
    <property type="term" value="P:chemotaxis"/>
    <property type="evidence" value="ECO:0007669"/>
    <property type="project" value="UniProtKB-KW"/>
</dbReference>
<dbReference type="RefSeq" id="WP_209406561.1">
    <property type="nucleotide sequence ID" value="NZ_JAGIYQ010000009.1"/>
</dbReference>